<feature type="region of interest" description="Disordered" evidence="1">
    <location>
        <begin position="1"/>
        <end position="35"/>
    </location>
</feature>
<protein>
    <submittedName>
        <fullName evidence="3">Uncharacterized protein</fullName>
    </submittedName>
</protein>
<keyword evidence="4" id="KW-1185">Reference proteome</keyword>
<accession>A0ABQ8TS47</accession>
<name>A0ABQ8TS47_PERAM</name>
<evidence type="ECO:0000313" key="4">
    <source>
        <dbReference type="Proteomes" id="UP001148838"/>
    </source>
</evidence>
<organism evidence="3 4">
    <name type="scientific">Periplaneta americana</name>
    <name type="common">American cockroach</name>
    <name type="synonym">Blatta americana</name>
    <dbReference type="NCBI Taxonomy" id="6978"/>
    <lineage>
        <taxon>Eukaryota</taxon>
        <taxon>Metazoa</taxon>
        <taxon>Ecdysozoa</taxon>
        <taxon>Arthropoda</taxon>
        <taxon>Hexapoda</taxon>
        <taxon>Insecta</taxon>
        <taxon>Pterygota</taxon>
        <taxon>Neoptera</taxon>
        <taxon>Polyneoptera</taxon>
        <taxon>Dictyoptera</taxon>
        <taxon>Blattodea</taxon>
        <taxon>Blattoidea</taxon>
        <taxon>Blattidae</taxon>
        <taxon>Blattinae</taxon>
        <taxon>Periplaneta</taxon>
    </lineage>
</organism>
<evidence type="ECO:0000313" key="3">
    <source>
        <dbReference type="EMBL" id="KAJ4449474.1"/>
    </source>
</evidence>
<gene>
    <name evidence="3" type="ORF">ANN_00873</name>
</gene>
<evidence type="ECO:0000256" key="1">
    <source>
        <dbReference type="SAM" id="MobiDB-lite"/>
    </source>
</evidence>
<sequence>MVSTFEKSLEHATIPDSKGFRQAPETNKPMILNGPTSRNREVQISFNFVVQDLVQWSSALAEVCNGIETDGGLMLGGNEHPGSLKAIRAYHSFKSKSTNDPYEEMNAVNSKHWFEKTPSEHSTKQHHNMQSWLRQNNIEYDPKATKIVLYDKIKLNGKATSAVEDVECGGHSAADGGTTTRNPAVRRLLWSVLVMLSKLAVVAACAAAVWYFMGWIFVIQLVLVAVVAYLAAGGGYRWFYVAFKTAPRDLNIHCRLYTRYFQAERNYQARIKWFSQAISPQYS</sequence>
<dbReference type="EMBL" id="JAJSOF020000003">
    <property type="protein sequence ID" value="KAJ4449474.1"/>
    <property type="molecule type" value="Genomic_DNA"/>
</dbReference>
<comment type="caution">
    <text evidence="3">The sequence shown here is derived from an EMBL/GenBank/DDBJ whole genome shotgun (WGS) entry which is preliminary data.</text>
</comment>
<feature type="transmembrane region" description="Helical" evidence="2">
    <location>
        <begin position="188"/>
        <end position="211"/>
    </location>
</feature>
<feature type="transmembrane region" description="Helical" evidence="2">
    <location>
        <begin position="217"/>
        <end position="239"/>
    </location>
</feature>
<keyword evidence="2" id="KW-1133">Transmembrane helix</keyword>
<dbReference type="Proteomes" id="UP001148838">
    <property type="component" value="Unassembled WGS sequence"/>
</dbReference>
<keyword evidence="2" id="KW-0812">Transmembrane</keyword>
<reference evidence="3 4" key="1">
    <citation type="journal article" date="2022" name="Allergy">
        <title>Genome assembly and annotation of Periplaneta americana reveal a comprehensive cockroach allergen profile.</title>
        <authorList>
            <person name="Wang L."/>
            <person name="Xiong Q."/>
            <person name="Saelim N."/>
            <person name="Wang L."/>
            <person name="Nong W."/>
            <person name="Wan A.T."/>
            <person name="Shi M."/>
            <person name="Liu X."/>
            <person name="Cao Q."/>
            <person name="Hui J.H.L."/>
            <person name="Sookrung N."/>
            <person name="Leung T.F."/>
            <person name="Tungtrongchitr A."/>
            <person name="Tsui S.K.W."/>
        </authorList>
    </citation>
    <scope>NUCLEOTIDE SEQUENCE [LARGE SCALE GENOMIC DNA]</scope>
    <source>
        <strain evidence="3">PWHHKU_190912</strain>
    </source>
</reference>
<keyword evidence="2" id="KW-0472">Membrane</keyword>
<proteinExistence type="predicted"/>
<evidence type="ECO:0000256" key="2">
    <source>
        <dbReference type="SAM" id="Phobius"/>
    </source>
</evidence>